<keyword evidence="7" id="KW-0949">S-adenosyl-L-methionine</keyword>
<evidence type="ECO:0000256" key="7">
    <source>
        <dbReference type="ARBA" id="ARBA00022691"/>
    </source>
</evidence>
<dbReference type="Pfam" id="PF13847">
    <property type="entry name" value="Methyltransf_31"/>
    <property type="match status" value="1"/>
</dbReference>
<dbReference type="InterPro" id="IPR025714">
    <property type="entry name" value="Methyltranfer_dom"/>
</dbReference>
<protein>
    <submittedName>
        <fullName evidence="13">27392_t:CDS:1</fullName>
    </submittedName>
</protein>
<feature type="non-terminal residue" evidence="13">
    <location>
        <position position="408"/>
    </location>
</feature>
<dbReference type="InterPro" id="IPR008688">
    <property type="entry name" value="ATP_synth_Bsub_B/MI25"/>
</dbReference>
<evidence type="ECO:0000256" key="3">
    <source>
        <dbReference type="ARBA" id="ARBA00022490"/>
    </source>
</evidence>
<evidence type="ECO:0000259" key="12">
    <source>
        <dbReference type="Pfam" id="PF13847"/>
    </source>
</evidence>
<reference evidence="13 14" key="1">
    <citation type="submission" date="2021-06" db="EMBL/GenBank/DDBJ databases">
        <authorList>
            <person name="Kallberg Y."/>
            <person name="Tangrot J."/>
            <person name="Rosling A."/>
        </authorList>
    </citation>
    <scope>NUCLEOTIDE SEQUENCE [LARGE SCALE GENOMIC DNA]</scope>
    <source>
        <strain evidence="13 14">120-4 pot B 10/14</strain>
    </source>
</reference>
<keyword evidence="9" id="KW-0406">Ion transport</keyword>
<evidence type="ECO:0000256" key="11">
    <source>
        <dbReference type="ARBA" id="ARBA00023136"/>
    </source>
</evidence>
<keyword evidence="5" id="KW-0489">Methyltransferase</keyword>
<dbReference type="CDD" id="cd02440">
    <property type="entry name" value="AdoMet_MTases"/>
    <property type="match status" value="1"/>
</dbReference>
<dbReference type="Proteomes" id="UP000789901">
    <property type="component" value="Unassembled WGS sequence"/>
</dbReference>
<keyword evidence="6" id="KW-0808">Transferase</keyword>
<dbReference type="PANTHER" id="PTHR12843:SF5">
    <property type="entry name" value="EEF1A LYSINE METHYLTRANSFERASE 2"/>
    <property type="match status" value="1"/>
</dbReference>
<evidence type="ECO:0000256" key="1">
    <source>
        <dbReference type="ARBA" id="ARBA00004325"/>
    </source>
</evidence>
<keyword evidence="2" id="KW-0813">Transport</keyword>
<organism evidence="13 14">
    <name type="scientific">Gigaspora margarita</name>
    <dbReference type="NCBI Taxonomy" id="4874"/>
    <lineage>
        <taxon>Eukaryota</taxon>
        <taxon>Fungi</taxon>
        <taxon>Fungi incertae sedis</taxon>
        <taxon>Mucoromycota</taxon>
        <taxon>Glomeromycotina</taxon>
        <taxon>Glomeromycetes</taxon>
        <taxon>Diversisporales</taxon>
        <taxon>Gigasporaceae</taxon>
        <taxon>Gigaspora</taxon>
    </lineage>
</organism>
<dbReference type="HAMAP" id="MF_03188">
    <property type="entry name" value="Methyltr_EFM4"/>
    <property type="match status" value="1"/>
</dbReference>
<evidence type="ECO:0000256" key="4">
    <source>
        <dbReference type="ARBA" id="ARBA00022547"/>
    </source>
</evidence>
<keyword evidence="10" id="KW-0496">Mitochondrion</keyword>
<evidence type="ECO:0000256" key="6">
    <source>
        <dbReference type="ARBA" id="ARBA00022679"/>
    </source>
</evidence>
<accession>A0ABN7W2B1</accession>
<evidence type="ECO:0000256" key="5">
    <source>
        <dbReference type="ARBA" id="ARBA00022603"/>
    </source>
</evidence>
<evidence type="ECO:0000256" key="10">
    <source>
        <dbReference type="ARBA" id="ARBA00023128"/>
    </source>
</evidence>
<dbReference type="Gene3D" id="3.40.50.150">
    <property type="entry name" value="Vaccinia Virus protein VP39"/>
    <property type="match status" value="1"/>
</dbReference>
<dbReference type="SUPFAM" id="SSF161060">
    <property type="entry name" value="ATP synthase B chain-like"/>
    <property type="match status" value="1"/>
</dbReference>
<keyword evidence="4" id="KW-0138">CF(0)</keyword>
<evidence type="ECO:0000313" key="13">
    <source>
        <dbReference type="EMBL" id="CAG8813295.1"/>
    </source>
</evidence>
<keyword evidence="11" id="KW-0472">Membrane</keyword>
<proteinExistence type="inferred from homology"/>
<comment type="subcellular location">
    <subcellularLocation>
        <location evidence="1">Mitochondrion membrane</location>
    </subcellularLocation>
</comment>
<evidence type="ECO:0000256" key="9">
    <source>
        <dbReference type="ARBA" id="ARBA00023065"/>
    </source>
</evidence>
<dbReference type="Gene3D" id="1.20.5.2210">
    <property type="match status" value="1"/>
</dbReference>
<dbReference type="SUPFAM" id="SSF53335">
    <property type="entry name" value="S-adenosyl-L-methionine-dependent methyltransferases"/>
    <property type="match status" value="1"/>
</dbReference>
<dbReference type="InterPro" id="IPR026635">
    <property type="entry name" value="Efm4/METTL10"/>
</dbReference>
<evidence type="ECO:0000256" key="8">
    <source>
        <dbReference type="ARBA" id="ARBA00022781"/>
    </source>
</evidence>
<dbReference type="EMBL" id="CAJVQB010028927">
    <property type="protein sequence ID" value="CAG8813295.1"/>
    <property type="molecule type" value="Genomic_DNA"/>
</dbReference>
<evidence type="ECO:0000256" key="2">
    <source>
        <dbReference type="ARBA" id="ARBA00022448"/>
    </source>
</evidence>
<sequence>MSNSDIGPSELGTKEYWELRYDQENINFKDIGDIGEIWFGEDSVEKMVNWVLSKTPTKSSSILDIGCGNGHLLLELASHNFTNLFGIDYSSNAIKLANDVAKSRGFDIISYHVADLFNDDLLQIVNDNDDSDNNSLQNFDFILDKGTFDAISLSLQQTSTNQLLCDIYPQKIRFLLNPNGYFLITSCNFTKDELIEKFNDEFDYFEHIKYPTFTFGGVTGQTISTQKAHSIIDSLPGNSLLTKTGYITVGTGLVALTISKELYVFNEETVVLLAFIGLIIPLYRVLRKPFNEWFEEQQKATQEDHKTAVKDRINNIGQVGDIVDITKALFEISKETAKLDAEAFELKQKAAVAAEIKAVLDSWVRYEASLREREQKELASCVIERVMAQLRDEKTQQEILNQSIQDVE</sequence>
<keyword evidence="14" id="KW-1185">Reference proteome</keyword>
<keyword evidence="3" id="KW-0963">Cytoplasm</keyword>
<dbReference type="PANTHER" id="PTHR12843">
    <property type="entry name" value="PROTEIN-LYSINE N-METHYLTRANSFERASE METTL10"/>
    <property type="match status" value="1"/>
</dbReference>
<dbReference type="InterPro" id="IPR029063">
    <property type="entry name" value="SAM-dependent_MTases_sf"/>
</dbReference>
<comment type="caution">
    <text evidence="13">The sequence shown here is derived from an EMBL/GenBank/DDBJ whole genome shotgun (WGS) entry which is preliminary data.</text>
</comment>
<gene>
    <name evidence="13" type="ORF">GMARGA_LOCUS25747</name>
</gene>
<name>A0ABN7W2B1_GIGMA</name>
<keyword evidence="8" id="KW-0375">Hydrogen ion transport</keyword>
<evidence type="ECO:0000313" key="14">
    <source>
        <dbReference type="Proteomes" id="UP000789901"/>
    </source>
</evidence>
<feature type="domain" description="Methyltransferase" evidence="12">
    <location>
        <begin position="58"/>
        <end position="229"/>
    </location>
</feature>
<dbReference type="Pfam" id="PF05405">
    <property type="entry name" value="Mt_ATP-synt_B"/>
    <property type="match status" value="1"/>
</dbReference>